<dbReference type="GO" id="GO:0005886">
    <property type="term" value="C:plasma membrane"/>
    <property type="evidence" value="ECO:0007669"/>
    <property type="project" value="UniProtKB-SubCell"/>
</dbReference>
<sequence length="591" mass="64299">MTQATRRMLVGQPVNAAEEEEMLTPIQMVVRNFLHDRVAVAGVVCFLLIFLCCIVLPFFLPMDKYFQDVTQANVAPGFSMLKAPSGLNGNAQSVSVGSTFSVGIDRDGNVYEWGTFPNEKLKNIPAASEMGKVTQVSAGLDHILAVNEEGQLFTWGNDRMGLEAIPIELRTGEDIKQILACYQFSLALTEKGKLYNWGNSYLVNISFPEGVQGNIDKVAANTNLVAALTKDGRVEPLTKKSSAFTKVPEEIQGQVTDIAMTDESLAAVTESGQVYVWGNSGKGTTDIPEEIQGHVKALSAGRYNFVALLDDNRLVSWGDNTFQQANVPDVSEEIVSISSGYYGNYAISESGKVHGWGLKGYLMGTDDLGRDVFRRLLQGGRMTMTVGAIAVIISTTIGILVGGISGYKGGKVDNLLMRFAEIVSSIPFLPFAIILSSILGNRISETQRIVMIMFILGVLSWPGIARLVRGSVLAEREQEFVTAAKALGVKEFGIIFRHILPNIVTVIIVNATLDFATCMLTESSLSFIGFGVTEPNPTWGNMLTGSQNAKVIEDYWWRWVFPAITLGICTISINCVGDGLRDAVDPKSNER</sequence>
<name>A0A9D2MP28_9FIRM</name>
<proteinExistence type="inferred from homology"/>
<comment type="similarity">
    <text evidence="7">Belongs to the binding-protein-dependent transport system permease family.</text>
</comment>
<keyword evidence="3" id="KW-1003">Cell membrane</keyword>
<evidence type="ECO:0000256" key="4">
    <source>
        <dbReference type="ARBA" id="ARBA00022692"/>
    </source>
</evidence>
<dbReference type="Proteomes" id="UP000886883">
    <property type="component" value="Unassembled WGS sequence"/>
</dbReference>
<keyword evidence="6 7" id="KW-0472">Membrane</keyword>
<evidence type="ECO:0000256" key="2">
    <source>
        <dbReference type="ARBA" id="ARBA00022448"/>
    </source>
</evidence>
<feature type="transmembrane region" description="Helical" evidence="7">
    <location>
        <begin position="38"/>
        <end position="60"/>
    </location>
</feature>
<comment type="caution">
    <text evidence="9">The sequence shown here is derived from an EMBL/GenBank/DDBJ whole genome shotgun (WGS) entry which is preliminary data.</text>
</comment>
<keyword evidence="4 7" id="KW-0812">Transmembrane</keyword>
<dbReference type="PANTHER" id="PTHR43386:SF1">
    <property type="entry name" value="D,D-DIPEPTIDE TRANSPORT SYSTEM PERMEASE PROTEIN DDPC-RELATED"/>
    <property type="match status" value="1"/>
</dbReference>
<dbReference type="GO" id="GO:0055085">
    <property type="term" value="P:transmembrane transport"/>
    <property type="evidence" value="ECO:0007669"/>
    <property type="project" value="InterPro"/>
</dbReference>
<evidence type="ECO:0000256" key="3">
    <source>
        <dbReference type="ARBA" id="ARBA00022475"/>
    </source>
</evidence>
<dbReference type="PROSITE" id="PS50928">
    <property type="entry name" value="ABC_TM1"/>
    <property type="match status" value="1"/>
</dbReference>
<dbReference type="PROSITE" id="PS50012">
    <property type="entry name" value="RCC1_3"/>
    <property type="match status" value="2"/>
</dbReference>
<evidence type="ECO:0000256" key="5">
    <source>
        <dbReference type="ARBA" id="ARBA00022989"/>
    </source>
</evidence>
<keyword evidence="2 7" id="KW-0813">Transport</keyword>
<feature type="transmembrane region" description="Helical" evidence="7">
    <location>
        <begin position="384"/>
        <end position="407"/>
    </location>
</feature>
<dbReference type="InterPro" id="IPR035906">
    <property type="entry name" value="MetI-like_sf"/>
</dbReference>
<dbReference type="InterPro" id="IPR025966">
    <property type="entry name" value="OppC_N"/>
</dbReference>
<dbReference type="PROSITE" id="PS00626">
    <property type="entry name" value="RCC1_2"/>
    <property type="match status" value="1"/>
</dbReference>
<accession>A0A9D2MP28</accession>
<dbReference type="Pfam" id="PF00528">
    <property type="entry name" value="BPD_transp_1"/>
    <property type="match status" value="1"/>
</dbReference>
<dbReference type="CDD" id="cd06261">
    <property type="entry name" value="TM_PBP2"/>
    <property type="match status" value="1"/>
</dbReference>
<dbReference type="PANTHER" id="PTHR43386">
    <property type="entry name" value="OLIGOPEPTIDE TRANSPORT SYSTEM PERMEASE PROTEIN APPC"/>
    <property type="match status" value="1"/>
</dbReference>
<dbReference type="SUPFAM" id="SSF161098">
    <property type="entry name" value="MetI-like"/>
    <property type="match status" value="1"/>
</dbReference>
<comment type="subcellular location">
    <subcellularLocation>
        <location evidence="1 7">Cell membrane</location>
        <topology evidence="1 7">Multi-pass membrane protein</topology>
    </subcellularLocation>
</comment>
<dbReference type="InterPro" id="IPR000408">
    <property type="entry name" value="Reg_chr_condens"/>
</dbReference>
<evidence type="ECO:0000256" key="6">
    <source>
        <dbReference type="ARBA" id="ARBA00023136"/>
    </source>
</evidence>
<gene>
    <name evidence="9" type="ORF">H9763_02490</name>
</gene>
<reference evidence="9" key="2">
    <citation type="submission" date="2021-04" db="EMBL/GenBank/DDBJ databases">
        <authorList>
            <person name="Gilroy R."/>
        </authorList>
    </citation>
    <scope>NUCLEOTIDE SEQUENCE</scope>
    <source>
        <strain evidence="9">USAMLcec3-2134</strain>
    </source>
</reference>
<evidence type="ECO:0000313" key="9">
    <source>
        <dbReference type="EMBL" id="HJB90317.1"/>
    </source>
</evidence>
<dbReference type="Pfam" id="PF13540">
    <property type="entry name" value="RCC1_2"/>
    <property type="match status" value="2"/>
</dbReference>
<feature type="transmembrane region" description="Helical" evidence="7">
    <location>
        <begin position="419"/>
        <end position="440"/>
    </location>
</feature>
<feature type="transmembrane region" description="Helical" evidence="7">
    <location>
        <begin position="449"/>
        <end position="468"/>
    </location>
</feature>
<dbReference type="InterPro" id="IPR050366">
    <property type="entry name" value="BP-dependent_transpt_permease"/>
</dbReference>
<evidence type="ECO:0000259" key="8">
    <source>
        <dbReference type="PROSITE" id="PS50928"/>
    </source>
</evidence>
<dbReference type="AlphaFoldDB" id="A0A9D2MP28"/>
<dbReference type="InterPro" id="IPR000515">
    <property type="entry name" value="MetI-like"/>
</dbReference>
<evidence type="ECO:0000256" key="7">
    <source>
        <dbReference type="RuleBase" id="RU363032"/>
    </source>
</evidence>
<dbReference type="EMBL" id="DWXE01000007">
    <property type="protein sequence ID" value="HJB90317.1"/>
    <property type="molecule type" value="Genomic_DNA"/>
</dbReference>
<evidence type="ECO:0000313" key="10">
    <source>
        <dbReference type="Proteomes" id="UP000886883"/>
    </source>
</evidence>
<dbReference type="Gene3D" id="1.10.3720.10">
    <property type="entry name" value="MetI-like"/>
    <property type="match status" value="1"/>
</dbReference>
<reference evidence="9" key="1">
    <citation type="journal article" date="2021" name="PeerJ">
        <title>Extensive microbial diversity within the chicken gut microbiome revealed by metagenomics and culture.</title>
        <authorList>
            <person name="Gilroy R."/>
            <person name="Ravi A."/>
            <person name="Getino M."/>
            <person name="Pursley I."/>
            <person name="Horton D.L."/>
            <person name="Alikhan N.F."/>
            <person name="Baker D."/>
            <person name="Gharbi K."/>
            <person name="Hall N."/>
            <person name="Watson M."/>
            <person name="Adriaenssens E.M."/>
            <person name="Foster-Nyarko E."/>
            <person name="Jarju S."/>
            <person name="Secka A."/>
            <person name="Antonio M."/>
            <person name="Oren A."/>
            <person name="Chaudhuri R.R."/>
            <person name="La Ragione R."/>
            <person name="Hildebrand F."/>
            <person name="Pallen M.J."/>
        </authorList>
    </citation>
    <scope>NUCLEOTIDE SEQUENCE</scope>
    <source>
        <strain evidence="9">USAMLcec3-2134</strain>
    </source>
</reference>
<dbReference type="Pfam" id="PF12911">
    <property type="entry name" value="OppC_N"/>
    <property type="match status" value="1"/>
</dbReference>
<dbReference type="SUPFAM" id="SSF50985">
    <property type="entry name" value="RCC1/BLIP-II"/>
    <property type="match status" value="1"/>
</dbReference>
<feature type="domain" description="ABC transmembrane type-1" evidence="8">
    <location>
        <begin position="380"/>
        <end position="577"/>
    </location>
</feature>
<dbReference type="InterPro" id="IPR009091">
    <property type="entry name" value="RCC1/BLIP-II"/>
</dbReference>
<keyword evidence="5 7" id="KW-1133">Transmembrane helix</keyword>
<organism evidence="9 10">
    <name type="scientific">Candidatus Eisenbergiella merdigallinarum</name>
    <dbReference type="NCBI Taxonomy" id="2838552"/>
    <lineage>
        <taxon>Bacteria</taxon>
        <taxon>Bacillati</taxon>
        <taxon>Bacillota</taxon>
        <taxon>Clostridia</taxon>
        <taxon>Lachnospirales</taxon>
        <taxon>Lachnospiraceae</taxon>
        <taxon>Eisenbergiella</taxon>
    </lineage>
</organism>
<evidence type="ECO:0000256" key="1">
    <source>
        <dbReference type="ARBA" id="ARBA00004651"/>
    </source>
</evidence>
<dbReference type="Gene3D" id="2.130.10.30">
    <property type="entry name" value="Regulator of chromosome condensation 1/beta-lactamase-inhibitor protein II"/>
    <property type="match status" value="2"/>
</dbReference>
<protein>
    <submittedName>
        <fullName evidence="9">ABC transporter permease subunit</fullName>
    </submittedName>
</protein>